<dbReference type="GO" id="GO:0005874">
    <property type="term" value="C:microtubule"/>
    <property type="evidence" value="ECO:0007669"/>
    <property type="project" value="UniProtKB-KW"/>
</dbReference>
<keyword evidence="5" id="KW-0067">ATP-binding</keyword>
<dbReference type="InterPro" id="IPR004344">
    <property type="entry name" value="TTL/TTLL_fam"/>
</dbReference>
<dbReference type="GeneTree" id="ENSGT00940000157916"/>
<evidence type="ECO:0000256" key="5">
    <source>
        <dbReference type="ARBA" id="ARBA00022840"/>
    </source>
</evidence>
<evidence type="ECO:0000256" key="3">
    <source>
        <dbReference type="ARBA" id="ARBA00022701"/>
    </source>
</evidence>
<feature type="region of interest" description="Disordered" evidence="6">
    <location>
        <begin position="446"/>
        <end position="505"/>
    </location>
</feature>
<proteinExistence type="inferred from homology"/>
<dbReference type="GO" id="GO:0070740">
    <property type="term" value="F:tubulin-glutamic acid ligase activity"/>
    <property type="evidence" value="ECO:0007669"/>
    <property type="project" value="TreeGrafter"/>
</dbReference>
<accession>A0A8C5WDT3</accession>
<dbReference type="OrthoDB" id="202825at2759"/>
<dbReference type="Pfam" id="PF03133">
    <property type="entry name" value="TTL"/>
    <property type="match status" value="1"/>
</dbReference>
<reference evidence="7" key="2">
    <citation type="submission" date="2025-09" db="UniProtKB">
        <authorList>
            <consortium name="Ensembl"/>
        </authorList>
    </citation>
    <scope>IDENTIFICATION</scope>
</reference>
<dbReference type="PANTHER" id="PTHR12241">
    <property type="entry name" value="TUBULIN POLYGLUTAMYLASE"/>
    <property type="match status" value="1"/>
</dbReference>
<dbReference type="PROSITE" id="PS51221">
    <property type="entry name" value="TTL"/>
    <property type="match status" value="1"/>
</dbReference>
<keyword evidence="2" id="KW-0436">Ligase</keyword>
<dbReference type="PANTHER" id="PTHR12241:SF162">
    <property type="entry name" value="TUBULIN MONOGLUTAMYLASE TTLL4"/>
    <property type="match status" value="1"/>
</dbReference>
<evidence type="ECO:0000256" key="1">
    <source>
        <dbReference type="ARBA" id="ARBA00006820"/>
    </source>
</evidence>
<keyword evidence="3" id="KW-0493">Microtubule</keyword>
<dbReference type="AlphaFoldDB" id="A0A8C5WDT3"/>
<keyword evidence="8" id="KW-1185">Reference proteome</keyword>
<evidence type="ECO:0008006" key="9">
    <source>
        <dbReference type="Google" id="ProtNLM"/>
    </source>
</evidence>
<dbReference type="GO" id="GO:0005524">
    <property type="term" value="F:ATP binding"/>
    <property type="evidence" value="ECO:0007669"/>
    <property type="project" value="UniProtKB-KW"/>
</dbReference>
<evidence type="ECO:0000256" key="2">
    <source>
        <dbReference type="ARBA" id="ARBA00022598"/>
    </source>
</evidence>
<dbReference type="SUPFAM" id="SSF56059">
    <property type="entry name" value="Glutathione synthetase ATP-binding domain-like"/>
    <property type="match status" value="1"/>
</dbReference>
<dbReference type="Proteomes" id="UP000694569">
    <property type="component" value="Unplaced"/>
</dbReference>
<keyword evidence="4" id="KW-0547">Nucleotide-binding</keyword>
<evidence type="ECO:0000256" key="6">
    <source>
        <dbReference type="SAM" id="MobiDB-lite"/>
    </source>
</evidence>
<evidence type="ECO:0000256" key="4">
    <source>
        <dbReference type="ARBA" id="ARBA00022741"/>
    </source>
</evidence>
<reference evidence="7" key="1">
    <citation type="submission" date="2025-08" db="UniProtKB">
        <authorList>
            <consortium name="Ensembl"/>
        </authorList>
    </citation>
    <scope>IDENTIFICATION</scope>
</reference>
<comment type="similarity">
    <text evidence="1">Belongs to the tubulin--tyrosine ligase family.</text>
</comment>
<sequence>MIWIHMASAETGQYSGCLGCKNHILLMPAPPQRPVGVSSRLHTCQAPQILNVQRRVSGGAYTFDNRPAASRAYSLGSGCNNGALSVSLSPSLAVHTRSSWGTKSEQDLSVRTFVFQRPVSGHRPYQKLESLCLRSKGVDQRPYSSLYRHPPSPPTVSFAKTDGVMTSSLVDQFPLPSANGSPADVSPSRPSSVTVKPHSDSTKPSLITNSFLRPTSAKVPLHPQQANKKAKSLCLVGTNSALLHNNGTDLGQINGSVQYLSNQYTTTPKCPHPPTSPIIPQGSGRMEPAAWQILELNSKAEPLASRDVHLTEAVRHLVQNRDVLKSSSAYHHEPTSKNACYETPMYINGNNEPASVHPACQKEFVPEQSASGGNYLNPSINSATGGVVCMKSSDGDRPNVHHLQTISAPTLTRESLQPAMLERSQGVNIIVMATQISTIHLDKTRRAQDVQVQPNTISLEPETPLPNCEPECAEEELPDGLEDEQEEEDLDEEDGENEDSSSIYVSSDTALSTISRQCAEVVPMGGDSVTRPALINSLFPNMPQTIYFCTPNEKVEMLPWAQRKLLKWKMSTVTPNVVKQAIARSHFKVSKKNNDWVGCWGHHMKSAAFKSIRGYQKLNHFPGTFQIGRKDRLWRNLSKMQARFGKKEFNFFPQSFVLPQDIKLLKKAWEEGGTRQKWIVKPPASARGTGIQVIHRWSQLPKRRPLLVQRYLHKPYLIDGSKFDLRIYVYVTSYDPLRIYLFSDGLVRFASCKYSSSLKSLSNKFMHLTNYSVNKKNADYQANSDQAACQGHKWALKALWSYLNQHGYSSDKIWDKIKDMVIKTIIASEPYVNSLVKMHVQKPYSCHELFGFDIMLDENLKPWVLEVNISPSLHSNSQLDINIKGQMVRDLFNLAGFILPSREDMLSDDASAGGFTSSVTSLGKERGRSAEVVSAEKMKRAHYLSARMPDKDLYATVLDRLTPEDVRVLAETEDELSRCGQFERIFPTPISSRYLRFFEQPRYFNILINQWEQKYYANKEMGRDLLHRFCLVNFHTGSSLNPKGWSLPKSGQSELHWNGCSKAEVIKHKKVPLASEEHLKSSTVTLQHTDLCERRRLSQTLSGVPESTLVM</sequence>
<evidence type="ECO:0000313" key="8">
    <source>
        <dbReference type="Proteomes" id="UP000694569"/>
    </source>
</evidence>
<dbReference type="Ensembl" id="ENSLLET00000032050.1">
    <property type="protein sequence ID" value="ENSLLEP00000030864.1"/>
    <property type="gene ID" value="ENSLLEG00000019551.1"/>
</dbReference>
<dbReference type="FunFam" id="3.30.470.20:FF:000009">
    <property type="entry name" value="tubulin polyglutamylase TTLL5 isoform X1"/>
    <property type="match status" value="1"/>
</dbReference>
<organism evidence="7 8">
    <name type="scientific">Leptobrachium leishanense</name>
    <name type="common">Leishan spiny toad</name>
    <dbReference type="NCBI Taxonomy" id="445787"/>
    <lineage>
        <taxon>Eukaryota</taxon>
        <taxon>Metazoa</taxon>
        <taxon>Chordata</taxon>
        <taxon>Craniata</taxon>
        <taxon>Vertebrata</taxon>
        <taxon>Euteleostomi</taxon>
        <taxon>Amphibia</taxon>
        <taxon>Batrachia</taxon>
        <taxon>Anura</taxon>
        <taxon>Pelobatoidea</taxon>
        <taxon>Megophryidae</taxon>
        <taxon>Leptobrachium</taxon>
    </lineage>
</organism>
<name>A0A8C5WDT3_9ANUR</name>
<feature type="region of interest" description="Disordered" evidence="6">
    <location>
        <begin position="171"/>
        <end position="208"/>
    </location>
</feature>
<dbReference type="GO" id="GO:0000226">
    <property type="term" value="P:microtubule cytoskeleton organization"/>
    <property type="evidence" value="ECO:0007669"/>
    <property type="project" value="TreeGrafter"/>
</dbReference>
<feature type="compositionally biased region" description="Acidic residues" evidence="6">
    <location>
        <begin position="471"/>
        <end position="499"/>
    </location>
</feature>
<dbReference type="GO" id="GO:0015631">
    <property type="term" value="F:tubulin binding"/>
    <property type="evidence" value="ECO:0007669"/>
    <property type="project" value="TreeGrafter"/>
</dbReference>
<evidence type="ECO:0000313" key="7">
    <source>
        <dbReference type="Ensembl" id="ENSLLEP00000030864.1"/>
    </source>
</evidence>
<dbReference type="GO" id="GO:0036064">
    <property type="term" value="C:ciliary basal body"/>
    <property type="evidence" value="ECO:0007669"/>
    <property type="project" value="TreeGrafter"/>
</dbReference>
<dbReference type="Gene3D" id="3.30.470.20">
    <property type="entry name" value="ATP-grasp fold, B domain"/>
    <property type="match status" value="1"/>
</dbReference>
<protein>
    <recommendedName>
        <fullName evidence="9">Tubulin polyglutamylase TTLL4</fullName>
    </recommendedName>
</protein>